<accession>A0A553PCW6</accession>
<keyword evidence="4" id="KW-1185">Reference proteome</keyword>
<gene>
    <name evidence="3" type="ORF">TCAL_15566</name>
</gene>
<dbReference type="STRING" id="6832.A0A553PCW6"/>
<keyword evidence="2" id="KW-0812">Transmembrane</keyword>
<reference evidence="3 4" key="1">
    <citation type="journal article" date="2018" name="Nat. Ecol. Evol.">
        <title>Genomic signatures of mitonuclear coevolution across populations of Tigriopus californicus.</title>
        <authorList>
            <person name="Barreto F.S."/>
            <person name="Watson E.T."/>
            <person name="Lima T.G."/>
            <person name="Willett C.S."/>
            <person name="Edmands S."/>
            <person name="Li W."/>
            <person name="Burton R.S."/>
        </authorList>
    </citation>
    <scope>NUCLEOTIDE SEQUENCE [LARGE SCALE GENOMIC DNA]</scope>
    <source>
        <strain evidence="3 4">San Diego</strain>
    </source>
</reference>
<dbReference type="AlphaFoldDB" id="A0A553PCW6"/>
<dbReference type="FunFam" id="3.40.50.720:FF:000084">
    <property type="entry name" value="Short-chain dehydrogenase reductase"/>
    <property type="match status" value="1"/>
</dbReference>
<dbReference type="GO" id="GO:0016491">
    <property type="term" value="F:oxidoreductase activity"/>
    <property type="evidence" value="ECO:0007669"/>
    <property type="project" value="UniProtKB-KW"/>
</dbReference>
<dbReference type="Proteomes" id="UP000318571">
    <property type="component" value="Chromosome 2"/>
</dbReference>
<protein>
    <submittedName>
        <fullName evidence="3">Uncharacterized protein</fullName>
    </submittedName>
</protein>
<keyword evidence="2" id="KW-0472">Membrane</keyword>
<dbReference type="PANTHER" id="PTHR43975:SF2">
    <property type="entry name" value="EG:BACR7A4.14 PROTEIN-RELATED"/>
    <property type="match status" value="1"/>
</dbReference>
<evidence type="ECO:0000313" key="4">
    <source>
        <dbReference type="Proteomes" id="UP000318571"/>
    </source>
</evidence>
<name>A0A553PCW6_TIGCA</name>
<dbReference type="PRINTS" id="PR00081">
    <property type="entry name" value="GDHRDH"/>
</dbReference>
<dbReference type="Pfam" id="PF13561">
    <property type="entry name" value="adh_short_C2"/>
    <property type="match status" value="1"/>
</dbReference>
<dbReference type="PROSITE" id="PS00061">
    <property type="entry name" value="ADH_SHORT"/>
    <property type="match status" value="1"/>
</dbReference>
<dbReference type="InterPro" id="IPR002347">
    <property type="entry name" value="SDR_fam"/>
</dbReference>
<dbReference type="InterPro" id="IPR020904">
    <property type="entry name" value="Sc_DH/Rdtase_CS"/>
</dbReference>
<comment type="caution">
    <text evidence="3">The sequence shown here is derived from an EMBL/GenBank/DDBJ whole genome shotgun (WGS) entry which is preliminary data.</text>
</comment>
<dbReference type="Gene3D" id="3.40.50.720">
    <property type="entry name" value="NAD(P)-binding Rossmann-like Domain"/>
    <property type="match status" value="1"/>
</dbReference>
<sequence length="258" mass="27512">MDAKVILVTGANSGIGAGIVLHLVRIGYRKIAILARRESMLQQVANDCEGIAPCEILILPKNLLDESACHQAVEDTVDHFGRLDVVISNAGGGSGAAKVRDKCVSDFRHTLDLNVIAPFLITKAALPHLEKTKGNILYVSSIAGTQTVHNYSDYCSAKAALNHFARNVASEEAAKGVRANVLAPGVIVTEGQTHGSSSEQAFDVVRQNLRKYQPLGRVGEIVEMAKLAAFIVSDDNRFMTGSIITADGGVCVDYKPSL</sequence>
<dbReference type="EMBL" id="VCGU01000005">
    <property type="protein sequence ID" value="TRY75523.1"/>
    <property type="molecule type" value="Genomic_DNA"/>
</dbReference>
<keyword evidence="1" id="KW-0560">Oxidoreductase</keyword>
<evidence type="ECO:0000313" key="3">
    <source>
        <dbReference type="EMBL" id="TRY75523.1"/>
    </source>
</evidence>
<dbReference type="PANTHER" id="PTHR43975">
    <property type="entry name" value="ZGC:101858"/>
    <property type="match status" value="1"/>
</dbReference>
<dbReference type="PRINTS" id="PR00080">
    <property type="entry name" value="SDRFAMILY"/>
</dbReference>
<keyword evidence="2" id="KW-1133">Transmembrane helix</keyword>
<dbReference type="OMA" id="EWGRIDY"/>
<evidence type="ECO:0000256" key="1">
    <source>
        <dbReference type="ARBA" id="ARBA00023002"/>
    </source>
</evidence>
<proteinExistence type="predicted"/>
<dbReference type="SUPFAM" id="SSF51735">
    <property type="entry name" value="NAD(P)-binding Rossmann-fold domains"/>
    <property type="match status" value="1"/>
</dbReference>
<evidence type="ECO:0000256" key="2">
    <source>
        <dbReference type="SAM" id="Phobius"/>
    </source>
</evidence>
<feature type="transmembrane region" description="Helical" evidence="2">
    <location>
        <begin position="6"/>
        <end position="28"/>
    </location>
</feature>
<dbReference type="OrthoDB" id="1669814at2759"/>
<dbReference type="InterPro" id="IPR036291">
    <property type="entry name" value="NAD(P)-bd_dom_sf"/>
</dbReference>
<organism evidence="3 4">
    <name type="scientific">Tigriopus californicus</name>
    <name type="common">Marine copepod</name>
    <dbReference type="NCBI Taxonomy" id="6832"/>
    <lineage>
        <taxon>Eukaryota</taxon>
        <taxon>Metazoa</taxon>
        <taxon>Ecdysozoa</taxon>
        <taxon>Arthropoda</taxon>
        <taxon>Crustacea</taxon>
        <taxon>Multicrustacea</taxon>
        <taxon>Hexanauplia</taxon>
        <taxon>Copepoda</taxon>
        <taxon>Harpacticoida</taxon>
        <taxon>Harpacticidae</taxon>
        <taxon>Tigriopus</taxon>
    </lineage>
</organism>